<sequence>MIQFSQIKKWTAFVLLTLGVGSTEVLAQQDKMYSQYMFNMMALNPAYAGSRDVLSATGLYRNQWVNVEGAPKTMTFTLDAPINKERVGLGLQVYNDQIGLQNETGIYASYAFRIRVGERSTLALGLQAGATSFRWNLSEAVLSPGGGSDPVFNSNISKILPNFGTGVYISNDKSYLGVSVPQLIANNLTEYNTGDNRAKQKRHAYLMSGFVVGLGNTLKLKPSLLVKYAEGAPLGLDGNLNLWINDRFAIGTSYRHNQWSTLNNSSGSGVSMKDYVSDAVVGMVEIQLTDQFRLGYAYDMMLNGLKQSNLSINSGSHEVMLRYEFGYGKSKILTPRYF</sequence>
<name>A0A4R4KC68_9BACT</name>
<gene>
    <name evidence="2" type="ORF">EZE20_11140</name>
</gene>
<organism evidence="2 3">
    <name type="scientific">Arundinibacter roseus</name>
    <dbReference type="NCBI Taxonomy" id="2070510"/>
    <lineage>
        <taxon>Bacteria</taxon>
        <taxon>Pseudomonadati</taxon>
        <taxon>Bacteroidota</taxon>
        <taxon>Cytophagia</taxon>
        <taxon>Cytophagales</taxon>
        <taxon>Spirosomataceae</taxon>
        <taxon>Arundinibacter</taxon>
    </lineage>
</organism>
<comment type="caution">
    <text evidence="2">The sequence shown here is derived from an EMBL/GenBank/DDBJ whole genome shotgun (WGS) entry which is preliminary data.</text>
</comment>
<keyword evidence="3" id="KW-1185">Reference proteome</keyword>
<evidence type="ECO:0000256" key="1">
    <source>
        <dbReference type="SAM" id="SignalP"/>
    </source>
</evidence>
<dbReference type="Proteomes" id="UP000295706">
    <property type="component" value="Unassembled WGS sequence"/>
</dbReference>
<reference evidence="2 3" key="1">
    <citation type="submission" date="2019-02" db="EMBL/GenBank/DDBJ databases">
        <title>Arundinibacter roseus gen. nov., sp. nov., a new member of the family Cytophagaceae.</title>
        <authorList>
            <person name="Szuroczki S."/>
            <person name="Khayer B."/>
            <person name="Sproer C."/>
            <person name="Toumi M."/>
            <person name="Szabo A."/>
            <person name="Felfoldi T."/>
            <person name="Schumann P."/>
            <person name="Toth E."/>
        </authorList>
    </citation>
    <scope>NUCLEOTIDE SEQUENCE [LARGE SCALE GENOMIC DNA]</scope>
    <source>
        <strain evidence="2 3">DMA-k-7a</strain>
    </source>
</reference>
<protein>
    <submittedName>
        <fullName evidence="2">Type IX secretion system membrane protein PorP/SprF</fullName>
    </submittedName>
</protein>
<feature type="chain" id="PRO_5020921858" evidence="1">
    <location>
        <begin position="28"/>
        <end position="338"/>
    </location>
</feature>
<dbReference type="NCBIfam" id="TIGR03519">
    <property type="entry name" value="T9SS_PorP_fam"/>
    <property type="match status" value="1"/>
</dbReference>
<evidence type="ECO:0000313" key="3">
    <source>
        <dbReference type="Proteomes" id="UP000295706"/>
    </source>
</evidence>
<evidence type="ECO:0000313" key="2">
    <source>
        <dbReference type="EMBL" id="TDB65253.1"/>
    </source>
</evidence>
<dbReference type="EMBL" id="SMJU01000006">
    <property type="protein sequence ID" value="TDB65253.1"/>
    <property type="molecule type" value="Genomic_DNA"/>
</dbReference>
<dbReference type="Pfam" id="PF11751">
    <property type="entry name" value="PorP_SprF"/>
    <property type="match status" value="1"/>
</dbReference>
<keyword evidence="1" id="KW-0732">Signal</keyword>
<dbReference type="RefSeq" id="WP_132117544.1">
    <property type="nucleotide sequence ID" value="NZ_SMJU01000006.1"/>
</dbReference>
<dbReference type="OrthoDB" id="1114455at2"/>
<proteinExistence type="predicted"/>
<accession>A0A4R4KC68</accession>
<dbReference type="InterPro" id="IPR019861">
    <property type="entry name" value="PorP/SprF_Bacteroidetes"/>
</dbReference>
<feature type="signal peptide" evidence="1">
    <location>
        <begin position="1"/>
        <end position="27"/>
    </location>
</feature>
<dbReference type="AlphaFoldDB" id="A0A4R4KC68"/>